<dbReference type="Pfam" id="PF07727">
    <property type="entry name" value="RVT_2"/>
    <property type="match status" value="1"/>
</dbReference>
<evidence type="ECO:0000256" key="2">
    <source>
        <dbReference type="ARBA" id="ARBA00022723"/>
    </source>
</evidence>
<proteinExistence type="predicted"/>
<reference evidence="8" key="1">
    <citation type="journal article" date="2019" name="Nat. Commun.">
        <title>The genome of broomcorn millet.</title>
        <authorList>
            <person name="Zou C."/>
            <person name="Miki D."/>
            <person name="Li D."/>
            <person name="Tang Q."/>
            <person name="Xiao L."/>
            <person name="Rajput S."/>
            <person name="Deng P."/>
            <person name="Jia W."/>
            <person name="Huang R."/>
            <person name="Zhang M."/>
            <person name="Sun Y."/>
            <person name="Hu J."/>
            <person name="Fu X."/>
            <person name="Schnable P.S."/>
            <person name="Li F."/>
            <person name="Zhang H."/>
            <person name="Feng B."/>
            <person name="Zhu X."/>
            <person name="Liu R."/>
            <person name="Schnable J.C."/>
            <person name="Zhu J.-K."/>
            <person name="Zhang H."/>
        </authorList>
    </citation>
    <scope>NUCLEOTIDE SEQUENCE [LARGE SCALE GENOMIC DNA]</scope>
</reference>
<dbReference type="AlphaFoldDB" id="A0A3L6ST08"/>
<dbReference type="SUPFAM" id="SSF53098">
    <property type="entry name" value="Ribonuclease H-like"/>
    <property type="match status" value="1"/>
</dbReference>
<dbReference type="InterPro" id="IPR001584">
    <property type="entry name" value="Integrase_cat-core"/>
</dbReference>
<evidence type="ECO:0000313" key="8">
    <source>
        <dbReference type="Proteomes" id="UP000275267"/>
    </source>
</evidence>
<dbReference type="PANTHER" id="PTHR42648:SF25">
    <property type="entry name" value="RNA-DIRECTED DNA POLYMERASE"/>
    <property type="match status" value="1"/>
</dbReference>
<dbReference type="GO" id="GO:0003676">
    <property type="term" value="F:nucleic acid binding"/>
    <property type="evidence" value="ECO:0007669"/>
    <property type="project" value="InterPro"/>
</dbReference>
<evidence type="ECO:0000256" key="5">
    <source>
        <dbReference type="SAM" id="MobiDB-lite"/>
    </source>
</evidence>
<dbReference type="InterPro" id="IPR025724">
    <property type="entry name" value="GAG-pre-integrase_dom"/>
</dbReference>
<dbReference type="STRING" id="4540.A0A3L6ST08"/>
<dbReference type="InterPro" id="IPR054722">
    <property type="entry name" value="PolX-like_BBD"/>
</dbReference>
<keyword evidence="4" id="KW-0378">Hydrolase</keyword>
<comment type="caution">
    <text evidence="7">The sequence shown here is derived from an EMBL/GenBank/DDBJ whole genome shotgun (WGS) entry which is preliminary data.</text>
</comment>
<feature type="domain" description="Integrase catalytic" evidence="6">
    <location>
        <begin position="178"/>
        <end position="344"/>
    </location>
</feature>
<dbReference type="EMBL" id="PQIB02000003">
    <property type="protein sequence ID" value="RLN27572.1"/>
    <property type="molecule type" value="Genomic_DNA"/>
</dbReference>
<dbReference type="Pfam" id="PF25597">
    <property type="entry name" value="SH3_retrovirus"/>
    <property type="match status" value="1"/>
</dbReference>
<dbReference type="InterPro" id="IPR013103">
    <property type="entry name" value="RVT_2"/>
</dbReference>
<feature type="region of interest" description="Disordered" evidence="5">
    <location>
        <begin position="415"/>
        <end position="518"/>
    </location>
</feature>
<dbReference type="PROSITE" id="PS50994">
    <property type="entry name" value="INTEGRASE"/>
    <property type="match status" value="1"/>
</dbReference>
<dbReference type="OrthoDB" id="783026at2759"/>
<dbReference type="GO" id="GO:0015074">
    <property type="term" value="P:DNA integration"/>
    <property type="evidence" value="ECO:0007669"/>
    <property type="project" value="InterPro"/>
</dbReference>
<dbReference type="GO" id="GO:0004190">
    <property type="term" value="F:aspartic-type endopeptidase activity"/>
    <property type="evidence" value="ECO:0007669"/>
    <property type="project" value="UniProtKB-KW"/>
</dbReference>
<keyword evidence="8" id="KW-1185">Reference proteome</keyword>
<dbReference type="Pfam" id="PF22936">
    <property type="entry name" value="Pol_BBD"/>
    <property type="match status" value="1"/>
</dbReference>
<keyword evidence="2" id="KW-0479">Metal-binding</keyword>
<feature type="compositionally biased region" description="Low complexity" evidence="5">
    <location>
        <begin position="459"/>
        <end position="489"/>
    </location>
</feature>
<dbReference type="PANTHER" id="PTHR42648">
    <property type="entry name" value="TRANSPOSASE, PUTATIVE-RELATED"/>
    <property type="match status" value="1"/>
</dbReference>
<dbReference type="Pfam" id="PF13976">
    <property type="entry name" value="gag_pre-integrs"/>
    <property type="match status" value="1"/>
</dbReference>
<evidence type="ECO:0000313" key="7">
    <source>
        <dbReference type="EMBL" id="RLN27572.1"/>
    </source>
</evidence>
<organism evidence="7 8">
    <name type="scientific">Panicum miliaceum</name>
    <name type="common">Proso millet</name>
    <name type="synonym">Broomcorn millet</name>
    <dbReference type="NCBI Taxonomy" id="4540"/>
    <lineage>
        <taxon>Eukaryota</taxon>
        <taxon>Viridiplantae</taxon>
        <taxon>Streptophyta</taxon>
        <taxon>Embryophyta</taxon>
        <taxon>Tracheophyta</taxon>
        <taxon>Spermatophyta</taxon>
        <taxon>Magnoliopsida</taxon>
        <taxon>Liliopsida</taxon>
        <taxon>Poales</taxon>
        <taxon>Poaceae</taxon>
        <taxon>PACMAD clade</taxon>
        <taxon>Panicoideae</taxon>
        <taxon>Panicodae</taxon>
        <taxon>Paniceae</taxon>
        <taxon>Panicinae</taxon>
        <taxon>Panicum</taxon>
        <taxon>Panicum sect. Panicum</taxon>
    </lineage>
</organism>
<dbReference type="Proteomes" id="UP000275267">
    <property type="component" value="Unassembled WGS sequence"/>
</dbReference>
<gene>
    <name evidence="7" type="ORF">C2845_PM05G34840</name>
</gene>
<name>A0A3L6ST08_PANMI</name>
<dbReference type="GO" id="GO:0046872">
    <property type="term" value="F:metal ion binding"/>
    <property type="evidence" value="ECO:0007669"/>
    <property type="project" value="UniProtKB-KW"/>
</dbReference>
<dbReference type="InterPro" id="IPR057670">
    <property type="entry name" value="SH3_retrovirus"/>
</dbReference>
<dbReference type="InterPro" id="IPR036397">
    <property type="entry name" value="RNaseH_sf"/>
</dbReference>
<protein>
    <recommendedName>
        <fullName evidence="6">Integrase catalytic domain-containing protein</fullName>
    </recommendedName>
</protein>
<evidence type="ECO:0000256" key="3">
    <source>
        <dbReference type="ARBA" id="ARBA00022750"/>
    </source>
</evidence>
<accession>A0A3L6ST08</accession>
<keyword evidence="1" id="KW-0645">Protease</keyword>
<evidence type="ECO:0000259" key="6">
    <source>
        <dbReference type="PROSITE" id="PS50994"/>
    </source>
</evidence>
<keyword evidence="3" id="KW-0064">Aspartyl protease</keyword>
<dbReference type="InterPro" id="IPR039537">
    <property type="entry name" value="Retrotran_Ty1/copia-like"/>
</dbReference>
<dbReference type="SUPFAM" id="SSF56672">
    <property type="entry name" value="DNA/RNA polymerases"/>
    <property type="match status" value="1"/>
</dbReference>
<evidence type="ECO:0000256" key="1">
    <source>
        <dbReference type="ARBA" id="ARBA00022670"/>
    </source>
</evidence>
<evidence type="ECO:0000256" key="4">
    <source>
        <dbReference type="ARBA" id="ARBA00022801"/>
    </source>
</evidence>
<sequence>MSGARSAFAELDTGVHGAVRFGDGSTMGIEGRGTVLFKCKTGEHQKLTGVYHIPRLQANIISLGQLEEEKFKIVLEDGALKIWDPWHRLVAVVRRGANRLYVLNANVDKPVCLAARGEEASWRWHARYGQLGFQGLQKLSKGEMVRGLPRIEQVDQVCDGCLVGKQRRLPFPAASKFRAARQLELVHADLCGPVTPPTPGGKKLFLLAIDDMSRYMWLVLLAMKDEAATAIIHLQSRAEAEVGRKLGTLRTDRGGEFTARAFGEYCAGQGIQRHLTAPYTPQQNGVVERRNQTVLGMARCMLKAMNVPGRFWGEAVTMAVFVLNRAPTKALQNMTPYEAWYGHKPDVHFFRIFGCVAHVKVAGVHLRKLDDRSTPMVLIGYEPGTKAYRLYNPATDRVHVSRDVVFEEGRAWNWEEDGAGSSAGGDSDPFVVEYTYTPGVPGATPEAEPVPRAASRTPGATSSGQGTGRSTTPSSSSSSVRSGATPSVSAGMGAPLKKEEDSTRAPATPTGVEFVSPPSCGVDLDNDHDDGAPLRFRKLDDILANSDPVEQQELMMAVGDGEPANFEEARREQSWIKAMREEMTSIEQNSTWKLVDLPRGHKPIGLKWVFKLKRDEAGKVVKHKARLVAKGYVQQQGIDFDEVFAPVARMESVRMLLAAAAQEGWYVHHMDVKSAFLNGELKEEVYVQQPPGFVAAGHEAKVLKLNKALYGLRQAPRAWNVKLDSSLQDMGFTRCVSEHGMYTRGVGETRVVVGVYVDDLIITGSNPAGVEAFKEEMQQVFRMSDLGLLSFYLGIEVKQGTNSITLGRLHMQGNCLRRQG</sequence>
<dbReference type="Gene3D" id="3.30.420.10">
    <property type="entry name" value="Ribonuclease H-like superfamily/Ribonuclease H"/>
    <property type="match status" value="1"/>
</dbReference>
<dbReference type="GO" id="GO:0006508">
    <property type="term" value="P:proteolysis"/>
    <property type="evidence" value="ECO:0007669"/>
    <property type="project" value="UniProtKB-KW"/>
</dbReference>
<dbReference type="InterPro" id="IPR043502">
    <property type="entry name" value="DNA/RNA_pol_sf"/>
</dbReference>
<dbReference type="InterPro" id="IPR012337">
    <property type="entry name" value="RNaseH-like_sf"/>
</dbReference>
<dbReference type="Pfam" id="PF00665">
    <property type="entry name" value="rve"/>
    <property type="match status" value="1"/>
</dbReference>